<dbReference type="SMART" id="SM00133">
    <property type="entry name" value="S_TK_X"/>
    <property type="match status" value="1"/>
</dbReference>
<organism evidence="8">
    <name type="scientific">Timema genevievae</name>
    <name type="common">Walking stick</name>
    <dbReference type="NCBI Taxonomy" id="629358"/>
    <lineage>
        <taxon>Eukaryota</taxon>
        <taxon>Metazoa</taxon>
        <taxon>Ecdysozoa</taxon>
        <taxon>Arthropoda</taxon>
        <taxon>Hexapoda</taxon>
        <taxon>Insecta</taxon>
        <taxon>Pterygota</taxon>
        <taxon>Neoptera</taxon>
        <taxon>Polyneoptera</taxon>
        <taxon>Phasmatodea</taxon>
        <taxon>Timematodea</taxon>
        <taxon>Timematoidea</taxon>
        <taxon>Timematidae</taxon>
        <taxon>Timema</taxon>
    </lineage>
</organism>
<keyword evidence="4" id="KW-0418">Kinase</keyword>
<evidence type="ECO:0000256" key="6">
    <source>
        <dbReference type="SAM" id="MobiDB-lite"/>
    </source>
</evidence>
<dbReference type="EMBL" id="OE841221">
    <property type="protein sequence ID" value="CAD7594806.1"/>
    <property type="molecule type" value="Genomic_DNA"/>
</dbReference>
<name>A0A7R9JYM5_TIMGE</name>
<proteinExistence type="predicted"/>
<dbReference type="GO" id="GO:0004674">
    <property type="term" value="F:protein serine/threonine kinase activity"/>
    <property type="evidence" value="ECO:0007669"/>
    <property type="project" value="UniProtKB-KW"/>
</dbReference>
<evidence type="ECO:0000313" key="8">
    <source>
        <dbReference type="EMBL" id="CAD7594806.1"/>
    </source>
</evidence>
<evidence type="ECO:0000256" key="4">
    <source>
        <dbReference type="ARBA" id="ARBA00022777"/>
    </source>
</evidence>
<gene>
    <name evidence="8" type="ORF">TGEB3V08_LOCUS5806</name>
</gene>
<dbReference type="Gene3D" id="1.10.510.10">
    <property type="entry name" value="Transferase(Phosphotransferase) domain 1"/>
    <property type="match status" value="1"/>
</dbReference>
<feature type="compositionally biased region" description="Polar residues" evidence="6">
    <location>
        <begin position="10"/>
        <end position="27"/>
    </location>
</feature>
<protein>
    <recommendedName>
        <fullName evidence="7">AGC-kinase C-terminal domain-containing protein</fullName>
    </recommendedName>
</protein>
<keyword evidence="3" id="KW-0547">Nucleotide-binding</keyword>
<evidence type="ECO:0000256" key="3">
    <source>
        <dbReference type="ARBA" id="ARBA00022741"/>
    </source>
</evidence>
<reference evidence="8" key="1">
    <citation type="submission" date="2020-11" db="EMBL/GenBank/DDBJ databases">
        <authorList>
            <person name="Tran Van P."/>
        </authorList>
    </citation>
    <scope>NUCLEOTIDE SEQUENCE</scope>
</reference>
<dbReference type="GO" id="GO:0005524">
    <property type="term" value="F:ATP binding"/>
    <property type="evidence" value="ECO:0007669"/>
    <property type="project" value="UniProtKB-KW"/>
</dbReference>
<accession>A0A7R9JYM5</accession>
<feature type="region of interest" description="Disordered" evidence="6">
    <location>
        <begin position="1"/>
        <end position="41"/>
    </location>
</feature>
<evidence type="ECO:0000256" key="1">
    <source>
        <dbReference type="ARBA" id="ARBA00022527"/>
    </source>
</evidence>
<dbReference type="PROSITE" id="PS51285">
    <property type="entry name" value="AGC_KINASE_CTER"/>
    <property type="match status" value="1"/>
</dbReference>
<sequence length="247" mass="28020">MQNTKRYHKQTSGQLFHSSLQPATLEQKQVPPPYKPRLESDRDLANFPPEFTDEPVHLTPDDTLGGIASTLTRMILEYNLVRLGGIASTLTRMILEYNLRPSSPCSGLHPLLLIWRSQVRFLVVWYHWYFSCKNCRHGHHGSVPAFASKEIGKPFRGNHTKYTPIFVIFTVQSFARAAAEAGPCCRGQLNAAVRHTALTAPLFDIPHVDSIREQDKVHCISLVQSVTMVARLCHSEEVQSDFDWKEL</sequence>
<evidence type="ECO:0000256" key="5">
    <source>
        <dbReference type="ARBA" id="ARBA00022840"/>
    </source>
</evidence>
<feature type="domain" description="AGC-kinase C-terminal" evidence="7">
    <location>
        <begin position="18"/>
        <end position="79"/>
    </location>
</feature>
<dbReference type="InterPro" id="IPR017892">
    <property type="entry name" value="Pkinase_C"/>
</dbReference>
<dbReference type="AlphaFoldDB" id="A0A7R9JYM5"/>
<evidence type="ECO:0000256" key="2">
    <source>
        <dbReference type="ARBA" id="ARBA00022679"/>
    </source>
</evidence>
<keyword evidence="5" id="KW-0067">ATP-binding</keyword>
<keyword evidence="2" id="KW-0808">Transferase</keyword>
<dbReference type="InterPro" id="IPR000961">
    <property type="entry name" value="AGC-kinase_C"/>
</dbReference>
<dbReference type="Gene3D" id="3.30.200.20">
    <property type="entry name" value="Phosphorylase Kinase, domain 1"/>
    <property type="match status" value="1"/>
</dbReference>
<keyword evidence="1" id="KW-0723">Serine/threonine-protein kinase</keyword>
<dbReference type="Pfam" id="PF00433">
    <property type="entry name" value="Pkinase_C"/>
    <property type="match status" value="1"/>
</dbReference>
<evidence type="ECO:0000259" key="7">
    <source>
        <dbReference type="PROSITE" id="PS51285"/>
    </source>
</evidence>